<evidence type="ECO:0000256" key="4">
    <source>
        <dbReference type="ARBA" id="ARBA00022676"/>
    </source>
</evidence>
<evidence type="ECO:0000256" key="3">
    <source>
        <dbReference type="ARBA" id="ARBA00004991"/>
    </source>
</evidence>
<keyword evidence="11" id="KW-1185">Reference proteome</keyword>
<dbReference type="RefSeq" id="WP_012862539.1">
    <property type="nucleotide sequence ID" value="NC_013517.1"/>
</dbReference>
<proteinExistence type="predicted"/>
<dbReference type="AlphaFoldDB" id="D1APC3"/>
<evidence type="ECO:0000256" key="9">
    <source>
        <dbReference type="SAM" id="Phobius"/>
    </source>
</evidence>
<evidence type="ECO:0000256" key="5">
    <source>
        <dbReference type="ARBA" id="ARBA00022679"/>
    </source>
</evidence>
<reference evidence="11" key="1">
    <citation type="submission" date="2009-09" db="EMBL/GenBank/DDBJ databases">
        <title>The complete chromosome of Sebaldella termitidis ATCC 33386.</title>
        <authorList>
            <consortium name="US DOE Joint Genome Institute (JGI-PGF)"/>
            <person name="Lucas S."/>
            <person name="Copeland A."/>
            <person name="Lapidus A."/>
            <person name="Glavina del Rio T."/>
            <person name="Dalin E."/>
            <person name="Tice H."/>
            <person name="Bruce D."/>
            <person name="Goodwin L."/>
            <person name="Pitluck S."/>
            <person name="Kyrpides N."/>
            <person name="Mavromatis K."/>
            <person name="Ivanova N."/>
            <person name="Mikhailova N."/>
            <person name="Sims D."/>
            <person name="Meincke L."/>
            <person name="Brettin T."/>
            <person name="Detter J.C."/>
            <person name="Han C."/>
            <person name="Larimer F."/>
            <person name="Land M."/>
            <person name="Hauser L."/>
            <person name="Markowitz V."/>
            <person name="Cheng J.F."/>
            <person name="Hugenholtz P."/>
            <person name="Woyke T."/>
            <person name="Wu D."/>
            <person name="Eisen J.A."/>
        </authorList>
    </citation>
    <scope>NUCLEOTIDE SEQUENCE [LARGE SCALE GENOMIC DNA]</scope>
    <source>
        <strain evidence="11">ATCC 33386 / NCTC 11300</strain>
    </source>
</reference>
<gene>
    <name evidence="10" type="ordered locus">Sterm_3115</name>
</gene>
<comment type="pathway">
    <text evidence="2">Lipid metabolism; sphingolipid metabolism.</text>
</comment>
<dbReference type="PANTHER" id="PTHR12726">
    <property type="entry name" value="CERAMIDE GLUCOSYLTRANSFERASE"/>
    <property type="match status" value="1"/>
</dbReference>
<feature type="transmembrane region" description="Helical" evidence="9">
    <location>
        <begin position="6"/>
        <end position="27"/>
    </location>
</feature>
<dbReference type="GO" id="GO:0016020">
    <property type="term" value="C:membrane"/>
    <property type="evidence" value="ECO:0007669"/>
    <property type="project" value="UniProtKB-SubCell"/>
</dbReference>
<evidence type="ECO:0000313" key="11">
    <source>
        <dbReference type="Proteomes" id="UP000000845"/>
    </source>
</evidence>
<feature type="transmembrane region" description="Helical" evidence="9">
    <location>
        <begin position="311"/>
        <end position="328"/>
    </location>
</feature>
<keyword evidence="6 9" id="KW-0812">Transmembrane</keyword>
<evidence type="ECO:0000256" key="6">
    <source>
        <dbReference type="ARBA" id="ARBA00022692"/>
    </source>
</evidence>
<dbReference type="InterPro" id="IPR025993">
    <property type="entry name" value="Ceramide_glucosylTrfase"/>
</dbReference>
<dbReference type="PANTHER" id="PTHR12726:SF0">
    <property type="entry name" value="CERAMIDE GLUCOSYLTRANSFERASE"/>
    <property type="match status" value="1"/>
</dbReference>
<protein>
    <recommendedName>
        <fullName evidence="12">Ceramide glucosyltransferase</fullName>
    </recommendedName>
</protein>
<name>D1APC3_SEBTE</name>
<dbReference type="EMBL" id="CP001739">
    <property type="protein sequence ID" value="ACZ09957.1"/>
    <property type="molecule type" value="Genomic_DNA"/>
</dbReference>
<evidence type="ECO:0008006" key="12">
    <source>
        <dbReference type="Google" id="ProtNLM"/>
    </source>
</evidence>
<dbReference type="CAZy" id="GT2">
    <property type="family name" value="Glycosyltransferase Family 2"/>
</dbReference>
<organism evidence="10 11">
    <name type="scientific">Sebaldella termitidis (strain ATCC 33386 / NCTC 11300)</name>
    <dbReference type="NCBI Taxonomy" id="526218"/>
    <lineage>
        <taxon>Bacteria</taxon>
        <taxon>Fusobacteriati</taxon>
        <taxon>Fusobacteriota</taxon>
        <taxon>Fusobacteriia</taxon>
        <taxon>Fusobacteriales</taxon>
        <taxon>Leptotrichiaceae</taxon>
        <taxon>Sebaldella</taxon>
    </lineage>
</organism>
<keyword evidence="4" id="KW-0328">Glycosyltransferase</keyword>
<evidence type="ECO:0000256" key="8">
    <source>
        <dbReference type="ARBA" id="ARBA00023136"/>
    </source>
</evidence>
<keyword evidence="8 9" id="KW-0472">Membrane</keyword>
<dbReference type="Pfam" id="PF13506">
    <property type="entry name" value="Glyco_transf_21"/>
    <property type="match status" value="1"/>
</dbReference>
<keyword evidence="7 9" id="KW-1133">Transmembrane helix</keyword>
<dbReference type="STRING" id="526218.Sterm_3115"/>
<evidence type="ECO:0000313" key="10">
    <source>
        <dbReference type="EMBL" id="ACZ09957.1"/>
    </source>
</evidence>
<evidence type="ECO:0000256" key="7">
    <source>
        <dbReference type="ARBA" id="ARBA00022989"/>
    </source>
</evidence>
<feature type="transmembrane region" description="Helical" evidence="9">
    <location>
        <begin position="340"/>
        <end position="360"/>
    </location>
</feature>
<evidence type="ECO:0000256" key="2">
    <source>
        <dbReference type="ARBA" id="ARBA00004760"/>
    </source>
</evidence>
<comment type="subcellular location">
    <subcellularLocation>
        <location evidence="1">Membrane</location>
        <topology evidence="1">Multi-pass membrane protein</topology>
    </subcellularLocation>
</comment>
<dbReference type="InterPro" id="IPR029044">
    <property type="entry name" value="Nucleotide-diphossugar_trans"/>
</dbReference>
<reference evidence="10 11" key="2">
    <citation type="journal article" date="2010" name="Stand. Genomic Sci.">
        <title>Complete genome sequence of Sebaldella termitidis type strain (NCTC 11300).</title>
        <authorList>
            <person name="Harmon-Smith M."/>
            <person name="Celia L."/>
            <person name="Chertkov O."/>
            <person name="Lapidus A."/>
            <person name="Copeland A."/>
            <person name="Glavina Del Rio T."/>
            <person name="Nolan M."/>
            <person name="Lucas S."/>
            <person name="Tice H."/>
            <person name="Cheng J.F."/>
            <person name="Han C."/>
            <person name="Detter J.C."/>
            <person name="Bruce D."/>
            <person name="Goodwin L."/>
            <person name="Pitluck S."/>
            <person name="Pati A."/>
            <person name="Liolios K."/>
            <person name="Ivanova N."/>
            <person name="Mavromatis K."/>
            <person name="Mikhailova N."/>
            <person name="Chen A."/>
            <person name="Palaniappan K."/>
            <person name="Land M."/>
            <person name="Hauser L."/>
            <person name="Chang Y.J."/>
            <person name="Jeffries C.D."/>
            <person name="Brettin T."/>
            <person name="Goker M."/>
            <person name="Beck B."/>
            <person name="Bristow J."/>
            <person name="Eisen J.A."/>
            <person name="Markowitz V."/>
            <person name="Hugenholtz P."/>
            <person name="Kyrpides N.C."/>
            <person name="Klenk H.P."/>
            <person name="Chen F."/>
        </authorList>
    </citation>
    <scope>NUCLEOTIDE SEQUENCE [LARGE SCALE GENOMIC DNA]</scope>
    <source>
        <strain evidence="11">ATCC 33386 / NCTC 11300</strain>
    </source>
</reference>
<keyword evidence="5" id="KW-0808">Transferase</keyword>
<dbReference type="SUPFAM" id="SSF53448">
    <property type="entry name" value="Nucleotide-diphospho-sugar transferases"/>
    <property type="match status" value="1"/>
</dbReference>
<dbReference type="GO" id="GO:0006679">
    <property type="term" value="P:glucosylceramide biosynthetic process"/>
    <property type="evidence" value="ECO:0007669"/>
    <property type="project" value="TreeGrafter"/>
</dbReference>
<dbReference type="GO" id="GO:0008120">
    <property type="term" value="F:ceramide glucosyltransferase activity"/>
    <property type="evidence" value="ECO:0007669"/>
    <property type="project" value="TreeGrafter"/>
</dbReference>
<dbReference type="Proteomes" id="UP000000845">
    <property type="component" value="Chromosome"/>
</dbReference>
<dbReference type="HOGENOM" id="CLU_062624_1_0_0"/>
<evidence type="ECO:0000256" key="1">
    <source>
        <dbReference type="ARBA" id="ARBA00004141"/>
    </source>
</evidence>
<dbReference type="KEGG" id="str:Sterm_3115"/>
<comment type="pathway">
    <text evidence="3">Sphingolipid metabolism.</text>
</comment>
<dbReference type="eggNOG" id="COG1215">
    <property type="taxonomic scope" value="Bacteria"/>
</dbReference>
<feature type="transmembrane region" description="Helical" evidence="9">
    <location>
        <begin position="284"/>
        <end position="305"/>
    </location>
</feature>
<accession>D1APC3</accession>
<sequence>MIYFIFILLMIYAVILLLRFIFTFTYYKREKERNIKEENRLSLKEVTIFQPVLSGDSYLKEKLSIIYNTAKEAELIWAVDEDDNEAEKIINEITGNNPKKNLRVIKCSRAPFYENPKVYKIIQTEKLWRKYVVILDDDTAVNTEELENIDKKLLETSIITGIPYYLKAGNIWGDMVRAYVNSNSVYNYFTSAFFSGNRTINGMFYIFKSEKVISLKLYQKIRQKLCDDYEFAKIAAENGIKVYQSVIPCKLNTEIKDLRTFLKLMRRWHVFANHYIKENLDMGIFIFSIIPFISGSLFFICSLIYSYKIFLIYIGISILNFFAGKILRKRIFCENDRIKDMVLEIISGIVQILYWILALIRPSKIIWRGKSVKIKDGIIEVSFDGKEDKG</sequence>
<dbReference type="Gene3D" id="3.90.550.10">
    <property type="entry name" value="Spore Coat Polysaccharide Biosynthesis Protein SpsA, Chain A"/>
    <property type="match status" value="1"/>
</dbReference>